<reference evidence="4" key="1">
    <citation type="submission" date="2021-10" db="EMBL/GenBank/DDBJ databases">
        <title>Anaerobic single-cell dispensing facilitates the cultivation of human gut bacteria.</title>
        <authorList>
            <person name="Afrizal A."/>
        </authorList>
    </citation>
    <scope>NUCLEOTIDE SEQUENCE</scope>
    <source>
        <strain evidence="4">CLA-AA-H215</strain>
    </source>
</reference>
<feature type="compositionally biased region" description="Low complexity" evidence="1">
    <location>
        <begin position="133"/>
        <end position="150"/>
    </location>
</feature>
<keyword evidence="2" id="KW-0812">Transmembrane</keyword>
<dbReference type="RefSeq" id="WP_308455002.1">
    <property type="nucleotide sequence ID" value="NZ_JAJEQR010000080.1"/>
</dbReference>
<dbReference type="Pfam" id="PF13240">
    <property type="entry name" value="Zn_Ribbon_1"/>
    <property type="match status" value="1"/>
</dbReference>
<sequence>MFCPNCGNKVKDGSLFCGECGTSLKEYWEDMAPDGGEQESFDGFSQADDLDDISVKMSETAGLSDPEDEIPADRIRVKLTKESEPDPSYGRQEPFYENDRQSIYENDTRSFYGNSTQSVYENQSQPYGDNSRNYGGNPQGQPYGNGNAGQPYGGQSPSYGQETPDYITRSEPKKPVNKKIFVVIGEIAAGVALIAGGIAIMNSKFSAEAAVKNYWEAKAACDWPAVYDSCEFPDSEMLSLQEFVNAHADDNTRIDYKSVMYNSQNLSSGSLVPDDSQMIDWMTDVANSVQRDDMETVYVSYTEKGDSSSQTEKVVAVKTGEKKFLFWNEWKVIPSDYVVQNIELYVPNETMVTLNGQDVRSMAQEVSDDGEDQLTIPYLFAGTYQFEVSQDDMEPYRALLDIEYSDDYFYSADLVPAQETVDALKEQAAEDMQTIFNNILNGLGYDSVQNLFVNGVGDGNCQEDYEYALQNFQEANLISFTLDQMTVQLDSADSDTITFEVDFHYSQTYYNGYENAVDEGTDWGYLTYQRDSSGAWKLLTSPVG</sequence>
<protein>
    <submittedName>
        <fullName evidence="4">Zinc ribbon domain-containing protein</fullName>
    </submittedName>
</protein>
<feature type="region of interest" description="Disordered" evidence="1">
    <location>
        <begin position="57"/>
        <end position="104"/>
    </location>
</feature>
<keyword evidence="2" id="KW-0472">Membrane</keyword>
<feature type="transmembrane region" description="Helical" evidence="2">
    <location>
        <begin position="180"/>
        <end position="201"/>
    </location>
</feature>
<feature type="region of interest" description="Disordered" evidence="1">
    <location>
        <begin position="119"/>
        <end position="171"/>
    </location>
</feature>
<feature type="compositionally biased region" description="Basic and acidic residues" evidence="1">
    <location>
        <begin position="71"/>
        <end position="84"/>
    </location>
</feature>
<dbReference type="InterPro" id="IPR026870">
    <property type="entry name" value="Zinc_ribbon_dom"/>
</dbReference>
<gene>
    <name evidence="4" type="ORF">LKD81_16685</name>
</gene>
<evidence type="ECO:0000256" key="1">
    <source>
        <dbReference type="SAM" id="MobiDB-lite"/>
    </source>
</evidence>
<evidence type="ECO:0000259" key="3">
    <source>
        <dbReference type="Pfam" id="PF13240"/>
    </source>
</evidence>
<organism evidence="4 5">
    <name type="scientific">Hominifimenecus microfluidus</name>
    <dbReference type="NCBI Taxonomy" id="2885348"/>
    <lineage>
        <taxon>Bacteria</taxon>
        <taxon>Bacillati</taxon>
        <taxon>Bacillota</taxon>
        <taxon>Clostridia</taxon>
        <taxon>Lachnospirales</taxon>
        <taxon>Lachnospiraceae</taxon>
        <taxon>Hominifimenecus</taxon>
    </lineage>
</organism>
<evidence type="ECO:0000313" key="5">
    <source>
        <dbReference type="Proteomes" id="UP001198182"/>
    </source>
</evidence>
<accession>A0AAE3EDV5</accession>
<name>A0AAE3EDV5_9FIRM</name>
<comment type="caution">
    <text evidence="4">The sequence shown here is derived from an EMBL/GenBank/DDBJ whole genome shotgun (WGS) entry which is preliminary data.</text>
</comment>
<evidence type="ECO:0000256" key="2">
    <source>
        <dbReference type="SAM" id="Phobius"/>
    </source>
</evidence>
<proteinExistence type="predicted"/>
<keyword evidence="5" id="KW-1185">Reference proteome</keyword>
<dbReference type="EMBL" id="JAJEQR010000080">
    <property type="protein sequence ID" value="MCC2232605.1"/>
    <property type="molecule type" value="Genomic_DNA"/>
</dbReference>
<feature type="domain" description="Zinc-ribbon" evidence="3">
    <location>
        <begin position="2"/>
        <end position="24"/>
    </location>
</feature>
<keyword evidence="2" id="KW-1133">Transmembrane helix</keyword>
<feature type="compositionally biased region" description="Polar residues" evidence="1">
    <location>
        <begin position="119"/>
        <end position="132"/>
    </location>
</feature>
<evidence type="ECO:0000313" key="4">
    <source>
        <dbReference type="EMBL" id="MCC2232605.1"/>
    </source>
</evidence>
<dbReference type="AlphaFoldDB" id="A0AAE3EDV5"/>
<dbReference type="Proteomes" id="UP001198182">
    <property type="component" value="Unassembled WGS sequence"/>
</dbReference>